<dbReference type="SMART" id="SM00354">
    <property type="entry name" value="HTH_LACI"/>
    <property type="match status" value="1"/>
</dbReference>
<dbReference type="PANTHER" id="PTHR30146">
    <property type="entry name" value="LACI-RELATED TRANSCRIPTIONAL REPRESSOR"/>
    <property type="match status" value="1"/>
</dbReference>
<evidence type="ECO:0000256" key="2">
    <source>
        <dbReference type="ARBA" id="ARBA00023015"/>
    </source>
</evidence>
<dbReference type="InterPro" id="IPR000843">
    <property type="entry name" value="HTH_LacI"/>
</dbReference>
<dbReference type="InterPro" id="IPR010982">
    <property type="entry name" value="Lambda_DNA-bd_dom_sf"/>
</dbReference>
<dbReference type="CDD" id="cd06267">
    <property type="entry name" value="PBP1_LacI_sugar_binding-like"/>
    <property type="match status" value="1"/>
</dbReference>
<dbReference type="AlphaFoldDB" id="A0A1L7ALR4"/>
<organism evidence="6 7">
    <name type="scientific">Roseomonas gilardii</name>
    <dbReference type="NCBI Taxonomy" id="257708"/>
    <lineage>
        <taxon>Bacteria</taxon>
        <taxon>Pseudomonadati</taxon>
        <taxon>Pseudomonadota</taxon>
        <taxon>Alphaproteobacteria</taxon>
        <taxon>Acetobacterales</taxon>
        <taxon>Roseomonadaceae</taxon>
        <taxon>Roseomonas</taxon>
    </lineage>
</organism>
<keyword evidence="2" id="KW-0805">Transcription regulation</keyword>
<dbReference type="SUPFAM" id="SSF47413">
    <property type="entry name" value="lambda repressor-like DNA-binding domains"/>
    <property type="match status" value="1"/>
</dbReference>
<keyword evidence="1" id="KW-0678">Repressor</keyword>
<dbReference type="Proteomes" id="UP000185494">
    <property type="component" value="Chromosome 2"/>
</dbReference>
<dbReference type="SUPFAM" id="SSF53822">
    <property type="entry name" value="Periplasmic binding protein-like I"/>
    <property type="match status" value="1"/>
</dbReference>
<evidence type="ECO:0000256" key="4">
    <source>
        <dbReference type="ARBA" id="ARBA00023163"/>
    </source>
</evidence>
<evidence type="ECO:0000313" key="7">
    <source>
        <dbReference type="Proteomes" id="UP000185494"/>
    </source>
</evidence>
<dbReference type="KEGG" id="rgi:RGI145_20580"/>
<dbReference type="Gene3D" id="1.10.260.40">
    <property type="entry name" value="lambda repressor-like DNA-binding domains"/>
    <property type="match status" value="1"/>
</dbReference>
<name>A0A1L7ALR4_9PROT</name>
<dbReference type="Pfam" id="PF00356">
    <property type="entry name" value="LacI"/>
    <property type="match status" value="1"/>
</dbReference>
<dbReference type="eggNOG" id="COG1609">
    <property type="taxonomic scope" value="Bacteria"/>
</dbReference>
<dbReference type="Pfam" id="PF13377">
    <property type="entry name" value="Peripla_BP_3"/>
    <property type="match status" value="1"/>
</dbReference>
<evidence type="ECO:0000256" key="1">
    <source>
        <dbReference type="ARBA" id="ARBA00022491"/>
    </source>
</evidence>
<keyword evidence="3" id="KW-0238">DNA-binding</keyword>
<proteinExistence type="predicted"/>
<reference evidence="6 7" key="1">
    <citation type="submission" date="2016-05" db="EMBL/GenBank/DDBJ databases">
        <title>Complete Genome and Methylome Analysis of Psychrotrophic Bacterial Isolates from Antarctic Lake Untersee.</title>
        <authorList>
            <person name="Fomenkov A."/>
            <person name="Akimov V.N."/>
            <person name="Vasilyeva L.V."/>
            <person name="Andersen D."/>
            <person name="Vincze T."/>
            <person name="Roberts R.J."/>
        </authorList>
    </citation>
    <scope>NUCLEOTIDE SEQUENCE [LARGE SCALE GENOMIC DNA]</scope>
    <source>
        <strain evidence="6 7">U14-5</strain>
    </source>
</reference>
<dbReference type="PROSITE" id="PS50932">
    <property type="entry name" value="HTH_LACI_2"/>
    <property type="match status" value="1"/>
</dbReference>
<dbReference type="InterPro" id="IPR028082">
    <property type="entry name" value="Peripla_BP_I"/>
</dbReference>
<dbReference type="CDD" id="cd01392">
    <property type="entry name" value="HTH_LacI"/>
    <property type="match status" value="1"/>
</dbReference>
<evidence type="ECO:0000259" key="5">
    <source>
        <dbReference type="PROSITE" id="PS50932"/>
    </source>
</evidence>
<dbReference type="Gene3D" id="3.40.50.2300">
    <property type="match status" value="2"/>
</dbReference>
<sequence>MQTTVTLRDVAQAARVSVSTASRALAGGGLTSRGTEIRLQRIAAELGYRPNTLARGLKTRSSRLIGLVVHNLANASFRVLAEVVQSRLRAEGYRAILCITADDPEQEAETIATLQEQRADGVIICPTGRNGTLLAALDRGGTPVIGVIRRDEAAELDCILAADPEGAYAGTNHLLELGHRRIGLIVGRQETTSGRERLSGYRRALEEAGLRFDPTLVHAGRYEPETGLAGCRQLLDRPDPPSAIFVANHESSLGVLRGLAERDIAVPDRISLLCYEDMPGFAWQRPAISVVDSGAGALAELAAERLLQRLRPGGATPSTTAREFRIGARLIQRQSCAAPSFQEA</sequence>
<dbReference type="InterPro" id="IPR046335">
    <property type="entry name" value="LacI/GalR-like_sensor"/>
</dbReference>
<dbReference type="STRING" id="257708.RGI145_20580"/>
<feature type="domain" description="HTH lacI-type" evidence="5">
    <location>
        <begin position="5"/>
        <end position="59"/>
    </location>
</feature>
<dbReference type="GO" id="GO:0003700">
    <property type="term" value="F:DNA-binding transcription factor activity"/>
    <property type="evidence" value="ECO:0007669"/>
    <property type="project" value="TreeGrafter"/>
</dbReference>
<accession>A0A1L7ALR4</accession>
<dbReference type="RefSeq" id="WP_075800431.1">
    <property type="nucleotide sequence ID" value="NZ_CP015584.1"/>
</dbReference>
<dbReference type="GO" id="GO:0000976">
    <property type="term" value="F:transcription cis-regulatory region binding"/>
    <property type="evidence" value="ECO:0007669"/>
    <property type="project" value="TreeGrafter"/>
</dbReference>
<evidence type="ECO:0000313" key="6">
    <source>
        <dbReference type="EMBL" id="APT59722.1"/>
    </source>
</evidence>
<protein>
    <submittedName>
        <fullName evidence="6">Transcriptional regulator</fullName>
    </submittedName>
</protein>
<keyword evidence="4" id="KW-0804">Transcription</keyword>
<evidence type="ECO:0000256" key="3">
    <source>
        <dbReference type="ARBA" id="ARBA00023125"/>
    </source>
</evidence>
<gene>
    <name evidence="6" type="ORF">RGI145_20580</name>
</gene>
<dbReference type="EMBL" id="CP015584">
    <property type="protein sequence ID" value="APT59722.1"/>
    <property type="molecule type" value="Genomic_DNA"/>
</dbReference>
<dbReference type="PANTHER" id="PTHR30146:SF148">
    <property type="entry name" value="HTH-TYPE TRANSCRIPTIONAL REPRESSOR PURR-RELATED"/>
    <property type="match status" value="1"/>
</dbReference>